<evidence type="ECO:0000256" key="2">
    <source>
        <dbReference type="ARBA" id="ARBA00023125"/>
    </source>
</evidence>
<feature type="region of interest" description="Disordered" evidence="5">
    <location>
        <begin position="124"/>
        <end position="176"/>
    </location>
</feature>
<dbReference type="SMART" id="SM00384">
    <property type="entry name" value="AT_hook"/>
    <property type="match status" value="3"/>
</dbReference>
<dbReference type="Proteomes" id="UP001281410">
    <property type="component" value="Unassembled WGS sequence"/>
</dbReference>
<keyword evidence="2" id="KW-0238">DNA-binding</keyword>
<dbReference type="AlphaFoldDB" id="A0AAE0EDX4"/>
<evidence type="ECO:0000256" key="5">
    <source>
        <dbReference type="SAM" id="MobiDB-lite"/>
    </source>
</evidence>
<reference evidence="7" key="1">
    <citation type="journal article" date="2023" name="Plant J.">
        <title>Genome sequences and population genomics provide insights into the demographic history, inbreeding, and mutation load of two 'living fossil' tree species of Dipteronia.</title>
        <authorList>
            <person name="Feng Y."/>
            <person name="Comes H.P."/>
            <person name="Chen J."/>
            <person name="Zhu S."/>
            <person name="Lu R."/>
            <person name="Zhang X."/>
            <person name="Li P."/>
            <person name="Qiu J."/>
            <person name="Olsen K.M."/>
            <person name="Qiu Y."/>
        </authorList>
    </citation>
    <scope>NUCLEOTIDE SEQUENCE</scope>
    <source>
        <strain evidence="7">NBL</strain>
    </source>
</reference>
<accession>A0AAE0EDX4</accession>
<dbReference type="SUPFAM" id="SSF46785">
    <property type="entry name" value="Winged helix' DNA-binding domain"/>
    <property type="match status" value="1"/>
</dbReference>
<dbReference type="InterPro" id="IPR017956">
    <property type="entry name" value="AT_hook_DNA-bd_motif"/>
</dbReference>
<feature type="compositionally biased region" description="Basic residues" evidence="5">
    <location>
        <begin position="124"/>
        <end position="140"/>
    </location>
</feature>
<dbReference type="Gene3D" id="1.10.10.10">
    <property type="entry name" value="Winged helix-like DNA-binding domain superfamily/Winged helix DNA-binding domain"/>
    <property type="match status" value="1"/>
</dbReference>
<evidence type="ECO:0000313" key="7">
    <source>
        <dbReference type="EMBL" id="KAK3224529.1"/>
    </source>
</evidence>
<dbReference type="SMART" id="SM00526">
    <property type="entry name" value="H15"/>
    <property type="match status" value="1"/>
</dbReference>
<dbReference type="PANTHER" id="PTHR11467">
    <property type="entry name" value="HISTONE H1"/>
    <property type="match status" value="1"/>
</dbReference>
<dbReference type="GO" id="GO:0006334">
    <property type="term" value="P:nucleosome assembly"/>
    <property type="evidence" value="ECO:0007669"/>
    <property type="project" value="InterPro"/>
</dbReference>
<feature type="compositionally biased region" description="Basic residues" evidence="5">
    <location>
        <begin position="163"/>
        <end position="176"/>
    </location>
</feature>
<comment type="caution">
    <text evidence="7">The sequence shown here is derived from an EMBL/GenBank/DDBJ whole genome shotgun (WGS) entry which is preliminary data.</text>
</comment>
<feature type="coiled-coil region" evidence="4">
    <location>
        <begin position="215"/>
        <end position="249"/>
    </location>
</feature>
<dbReference type="PROSITE" id="PS51504">
    <property type="entry name" value="H15"/>
    <property type="match status" value="1"/>
</dbReference>
<keyword evidence="3" id="KW-0539">Nucleus</keyword>
<dbReference type="GO" id="GO:0031492">
    <property type="term" value="F:nucleosomal DNA binding"/>
    <property type="evidence" value="ECO:0007669"/>
    <property type="project" value="TreeGrafter"/>
</dbReference>
<evidence type="ECO:0000256" key="4">
    <source>
        <dbReference type="SAM" id="Coils"/>
    </source>
</evidence>
<feature type="domain" description="H15" evidence="6">
    <location>
        <begin position="48"/>
        <end position="117"/>
    </location>
</feature>
<evidence type="ECO:0000256" key="3">
    <source>
        <dbReference type="ARBA" id="ARBA00023242"/>
    </source>
</evidence>
<dbReference type="InterPro" id="IPR005818">
    <property type="entry name" value="Histone_H1/H5_H15"/>
</dbReference>
<sequence length="259" mass="28608">MDPFSVTVGLDNQPSPPHPPPQQQPSVVFLPLHQFVAASPAAPPALNHPPPYPEMIYAAITALKEKGGSSKRAIEKHIKQTYSNLPPNHSALLTHHLHCLKNSGHLLMFKKSYKLPGYNAAVPMHKKKSRTKRPVGRPRKVQAQVQAKPISSAKGEGNAAVPMHKKSKRRPVGRPRKVQAEANVAVPMLKKSKRRPVGRSRKVFQASLDDVVLQTESLANDVRCLQEELQALTAKMDLVKHNLTAANEKLKHIAKNFSK</sequence>
<evidence type="ECO:0000259" key="6">
    <source>
        <dbReference type="PROSITE" id="PS51504"/>
    </source>
</evidence>
<evidence type="ECO:0000256" key="1">
    <source>
        <dbReference type="ARBA" id="ARBA00004123"/>
    </source>
</evidence>
<dbReference type="GO" id="GO:0030261">
    <property type="term" value="P:chromosome condensation"/>
    <property type="evidence" value="ECO:0007669"/>
    <property type="project" value="TreeGrafter"/>
</dbReference>
<dbReference type="InterPro" id="IPR036390">
    <property type="entry name" value="WH_DNA-bd_sf"/>
</dbReference>
<dbReference type="InterPro" id="IPR036388">
    <property type="entry name" value="WH-like_DNA-bd_sf"/>
</dbReference>
<dbReference type="GO" id="GO:0005730">
    <property type="term" value="C:nucleolus"/>
    <property type="evidence" value="ECO:0007669"/>
    <property type="project" value="TreeGrafter"/>
</dbReference>
<dbReference type="Pfam" id="PF00538">
    <property type="entry name" value="Linker_histone"/>
    <property type="match status" value="1"/>
</dbReference>
<protein>
    <recommendedName>
        <fullName evidence="6">H15 domain-containing protein</fullName>
    </recommendedName>
</protein>
<keyword evidence="8" id="KW-1185">Reference proteome</keyword>
<dbReference type="EMBL" id="JANJYJ010000003">
    <property type="protein sequence ID" value="KAK3224529.1"/>
    <property type="molecule type" value="Genomic_DNA"/>
</dbReference>
<feature type="region of interest" description="Disordered" evidence="5">
    <location>
        <begin position="1"/>
        <end position="25"/>
    </location>
</feature>
<feature type="compositionally biased region" description="Pro residues" evidence="5">
    <location>
        <begin position="14"/>
        <end position="23"/>
    </location>
</feature>
<comment type="subcellular location">
    <subcellularLocation>
        <location evidence="1">Nucleus</location>
    </subcellularLocation>
</comment>
<keyword evidence="4" id="KW-0175">Coiled coil</keyword>
<organism evidence="7 8">
    <name type="scientific">Dipteronia sinensis</name>
    <dbReference type="NCBI Taxonomy" id="43782"/>
    <lineage>
        <taxon>Eukaryota</taxon>
        <taxon>Viridiplantae</taxon>
        <taxon>Streptophyta</taxon>
        <taxon>Embryophyta</taxon>
        <taxon>Tracheophyta</taxon>
        <taxon>Spermatophyta</taxon>
        <taxon>Magnoliopsida</taxon>
        <taxon>eudicotyledons</taxon>
        <taxon>Gunneridae</taxon>
        <taxon>Pentapetalae</taxon>
        <taxon>rosids</taxon>
        <taxon>malvids</taxon>
        <taxon>Sapindales</taxon>
        <taxon>Sapindaceae</taxon>
        <taxon>Hippocastanoideae</taxon>
        <taxon>Acereae</taxon>
        <taxon>Dipteronia</taxon>
    </lineage>
</organism>
<name>A0AAE0EDX4_9ROSI</name>
<dbReference type="PANTHER" id="PTHR11467:SF29">
    <property type="entry name" value="OS03G0711600 PROTEIN"/>
    <property type="match status" value="1"/>
</dbReference>
<evidence type="ECO:0000313" key="8">
    <source>
        <dbReference type="Proteomes" id="UP001281410"/>
    </source>
</evidence>
<dbReference type="GO" id="GO:0003690">
    <property type="term" value="F:double-stranded DNA binding"/>
    <property type="evidence" value="ECO:0007669"/>
    <property type="project" value="TreeGrafter"/>
</dbReference>
<gene>
    <name evidence="7" type="ORF">Dsin_011554</name>
</gene>
<dbReference type="GO" id="GO:0045910">
    <property type="term" value="P:negative regulation of DNA recombination"/>
    <property type="evidence" value="ECO:0007669"/>
    <property type="project" value="TreeGrafter"/>
</dbReference>
<proteinExistence type="predicted"/>
<dbReference type="GO" id="GO:0000786">
    <property type="term" value="C:nucleosome"/>
    <property type="evidence" value="ECO:0007669"/>
    <property type="project" value="InterPro"/>
</dbReference>